<dbReference type="RefSeq" id="WP_088518655.1">
    <property type="nucleotide sequence ID" value="NZ_FYDG01000001.1"/>
</dbReference>
<sequence>MTTTVRGVSWRKIVLGAGAALIGAGAALYVSGVPALLLRGYLYGLPAYEIARSRDIALTRNGQTLNAFAHKRALADHATRLITTPNNDTLYSSAFLDVSRGPATIDVPAFGARYYSLAFIDAYTNNSAIVGQRTIGGGGARLRVVGPDWKGEAAPGETLVRATTPQIWLLARVLIEGPRELDAVHALQDALVIKGPSDSAFPPDAVPAEPNGPDFVRVVNQVLRDNPPPDADKPELADLRKIGLGPDAEPLSAWRNLVWRIGFPLARYALIKGTEGRFNIVEGWSYTRPAIGDFGTDYSYRAAVALRGLLALPEIEAIYTRPAEDQQGRPLEPGKRYRLRLPPGAPPVGAFWSLSAYEVEPDGGLYFADNAIHRYAIGDRTEGLTKNSEGGIDILIQPDRPAGAEAANWLPVPTKPFALIARAYLPKDGLLSHNWRYPALERLDD</sequence>
<protein>
    <submittedName>
        <fullName evidence="3">Uncharacterized conserved protein</fullName>
    </submittedName>
</protein>
<dbReference type="PANTHER" id="PTHR36509:SF2">
    <property type="entry name" value="BLL3101 PROTEIN"/>
    <property type="match status" value="1"/>
</dbReference>
<feature type="domain" description="DUF1254" evidence="2">
    <location>
        <begin position="66"/>
        <end position="193"/>
    </location>
</feature>
<proteinExistence type="predicted"/>
<dbReference type="EMBL" id="FYDG01000001">
    <property type="protein sequence ID" value="SNB51902.1"/>
    <property type="molecule type" value="Genomic_DNA"/>
</dbReference>
<dbReference type="InterPro" id="IPR010621">
    <property type="entry name" value="DUF1214"/>
</dbReference>
<dbReference type="InterPro" id="IPR037050">
    <property type="entry name" value="DUF1254_sf"/>
</dbReference>
<reference evidence="4" key="1">
    <citation type="submission" date="2017-06" db="EMBL/GenBank/DDBJ databases">
        <authorList>
            <person name="Varghese N."/>
            <person name="Submissions S."/>
        </authorList>
    </citation>
    <scope>NUCLEOTIDE SEQUENCE [LARGE SCALE GENOMIC DNA]</scope>
    <source>
        <strain evidence="4">DSM 137</strain>
    </source>
</reference>
<dbReference type="InterPro" id="IPR010679">
    <property type="entry name" value="DUF1254"/>
</dbReference>
<dbReference type="Pfam" id="PF06742">
    <property type="entry name" value="DUF1214"/>
    <property type="match status" value="1"/>
</dbReference>
<dbReference type="InterPro" id="IPR037049">
    <property type="entry name" value="DUF1214_C_sf"/>
</dbReference>
<dbReference type="Gene3D" id="2.60.120.600">
    <property type="entry name" value="Domain of unknown function DUF1214, C-terminal domain"/>
    <property type="match status" value="1"/>
</dbReference>
<dbReference type="Pfam" id="PF06863">
    <property type="entry name" value="DUF1254"/>
    <property type="match status" value="1"/>
</dbReference>
<evidence type="ECO:0000259" key="1">
    <source>
        <dbReference type="Pfam" id="PF06742"/>
    </source>
</evidence>
<keyword evidence="4" id="KW-1185">Reference proteome</keyword>
<dbReference type="SUPFAM" id="SSF160935">
    <property type="entry name" value="VPA0735-like"/>
    <property type="match status" value="1"/>
</dbReference>
<dbReference type="OrthoDB" id="272779at2"/>
<accession>A0A212PXX8</accession>
<dbReference type="Proteomes" id="UP000198418">
    <property type="component" value="Unassembled WGS sequence"/>
</dbReference>
<feature type="domain" description="DUF1214" evidence="1">
    <location>
        <begin position="316"/>
        <end position="427"/>
    </location>
</feature>
<dbReference type="Gene3D" id="2.60.40.1610">
    <property type="entry name" value="Domain of unknown function DUF1254"/>
    <property type="match status" value="1"/>
</dbReference>
<gene>
    <name evidence="3" type="ORF">SAMN06265338_101143</name>
</gene>
<dbReference type="AlphaFoldDB" id="A0A212PXX8"/>
<dbReference type="PANTHER" id="PTHR36509">
    <property type="entry name" value="BLL3101 PROTEIN"/>
    <property type="match status" value="1"/>
</dbReference>
<evidence type="ECO:0000313" key="4">
    <source>
        <dbReference type="Proteomes" id="UP000198418"/>
    </source>
</evidence>
<organism evidence="3 4">
    <name type="scientific">Rhodoblastus acidophilus</name>
    <name type="common">Rhodopseudomonas acidophila</name>
    <dbReference type="NCBI Taxonomy" id="1074"/>
    <lineage>
        <taxon>Bacteria</taxon>
        <taxon>Pseudomonadati</taxon>
        <taxon>Pseudomonadota</taxon>
        <taxon>Alphaproteobacteria</taxon>
        <taxon>Hyphomicrobiales</taxon>
        <taxon>Rhodoblastaceae</taxon>
        <taxon>Rhodoblastus</taxon>
    </lineage>
</organism>
<evidence type="ECO:0000313" key="3">
    <source>
        <dbReference type="EMBL" id="SNB51902.1"/>
    </source>
</evidence>
<name>A0A212PXX8_RHOAC</name>
<evidence type="ECO:0000259" key="2">
    <source>
        <dbReference type="Pfam" id="PF06863"/>
    </source>
</evidence>